<organism evidence="1 2">
    <name type="scientific">Wandonia haliotis</name>
    <dbReference type="NCBI Taxonomy" id="574963"/>
    <lineage>
        <taxon>Bacteria</taxon>
        <taxon>Pseudomonadati</taxon>
        <taxon>Bacteroidota</taxon>
        <taxon>Flavobacteriia</taxon>
        <taxon>Flavobacteriales</taxon>
        <taxon>Crocinitomicaceae</taxon>
        <taxon>Wandonia</taxon>
    </lineage>
</organism>
<dbReference type="EMBL" id="BAAAFH010000011">
    <property type="protein sequence ID" value="GAA0875718.1"/>
    <property type="molecule type" value="Genomic_DNA"/>
</dbReference>
<gene>
    <name evidence="1" type="ORF">GCM10009118_21270</name>
</gene>
<comment type="caution">
    <text evidence="1">The sequence shown here is derived from an EMBL/GenBank/DDBJ whole genome shotgun (WGS) entry which is preliminary data.</text>
</comment>
<accession>A0ABP3Y4N2</accession>
<evidence type="ECO:0000313" key="2">
    <source>
        <dbReference type="Proteomes" id="UP001501126"/>
    </source>
</evidence>
<protein>
    <submittedName>
        <fullName evidence="1">Uncharacterized protein</fullName>
    </submittedName>
</protein>
<dbReference type="Proteomes" id="UP001501126">
    <property type="component" value="Unassembled WGS sequence"/>
</dbReference>
<evidence type="ECO:0000313" key="1">
    <source>
        <dbReference type="EMBL" id="GAA0875718.1"/>
    </source>
</evidence>
<proteinExistence type="predicted"/>
<keyword evidence="2" id="KW-1185">Reference proteome</keyword>
<name>A0ABP3Y4N2_9FLAO</name>
<sequence length="104" mass="11631">MFDDMSSPALFKVLDEVLEHPEQLYSIIKGSDELTAVIERFARSRFFTEFMEKGREFEQAITKLADEADPDFLSEIAQKAGTSADELAAYTHLSQVQVSLLPAG</sequence>
<reference evidence="2" key="1">
    <citation type="journal article" date="2019" name="Int. J. Syst. Evol. Microbiol.">
        <title>The Global Catalogue of Microorganisms (GCM) 10K type strain sequencing project: providing services to taxonomists for standard genome sequencing and annotation.</title>
        <authorList>
            <consortium name="The Broad Institute Genomics Platform"/>
            <consortium name="The Broad Institute Genome Sequencing Center for Infectious Disease"/>
            <person name="Wu L."/>
            <person name="Ma J."/>
        </authorList>
    </citation>
    <scope>NUCLEOTIDE SEQUENCE [LARGE SCALE GENOMIC DNA]</scope>
    <source>
        <strain evidence="2">JCM 16083</strain>
    </source>
</reference>